<reference evidence="1" key="1">
    <citation type="submission" date="2024-12" db="EMBL/GenBank/DDBJ databases">
        <title>Comparative genomics and development of molecular markers within Purpureocillium lilacinum and among Purpureocillium species.</title>
        <authorList>
            <person name="Yeh Z.-Y."/>
            <person name="Ni N.-T."/>
            <person name="Lo P.-H."/>
            <person name="Mushyakhwo K."/>
            <person name="Lin C.-F."/>
            <person name="Nai Y.-S."/>
        </authorList>
    </citation>
    <scope>NUCLEOTIDE SEQUENCE</scope>
    <source>
        <strain evidence="1">NCHU-NPUST-175</strain>
    </source>
</reference>
<keyword evidence="2" id="KW-1185">Reference proteome</keyword>
<gene>
    <name evidence="1" type="ORF">ACCO45_009914</name>
</gene>
<evidence type="ECO:0000313" key="2">
    <source>
        <dbReference type="Proteomes" id="UP001638806"/>
    </source>
</evidence>
<comment type="caution">
    <text evidence="1">The sequence shown here is derived from an EMBL/GenBank/DDBJ whole genome shotgun (WGS) entry which is preliminary data.</text>
</comment>
<dbReference type="Proteomes" id="UP001638806">
    <property type="component" value="Unassembled WGS sequence"/>
</dbReference>
<proteinExistence type="predicted"/>
<sequence>MKTSRNASLVAALVCLPLADATRSSPVNISGTLRYPLRAQMQNESRMAVYYRNFLPLKPQKNGLFYTIEVEFGTPAQTVTLNVDTGSSETWVNPFCSRSLDPKLCRSFGRFYSDESDSYRDLQSHARIDYGVGFAELDFGSDRIRIGSAEIAHQVFGIAKDSGDIASGIFGAAPSRHGWDSAYPSKHRFNNIWGPGHQKFCGNLEVRPIIPASKSPDRETRYWIYLNGMIIEDMQTSLTKRIFQSTNGQPVLVDSGNSFSALPQAIFSKVLAEMPGATRFDSELYHVPCSYMESDLAVGFQFGSTVIQVPYKDLIRYDPEEEVCILGLLADDELKGLVLALQTALDVYETGITTGKFAIFTDNQAAIQAIRNPKHPSGQYILTEVIQTLDNLRNQGGGAVPMDPGTRRSARNEAADKAAKEAAGHDPNRQTITEPLPEPTSLRVLNATTKSIIRKTMMEEWKQTWETAKHGRELFRLGVRPGKDVLKIHADTRRAISSMITQLRTGKIGLRQACN</sequence>
<evidence type="ECO:0000313" key="1">
    <source>
        <dbReference type="EMBL" id="KAL3954351.1"/>
    </source>
</evidence>
<protein>
    <submittedName>
        <fullName evidence="1">Uncharacterized protein</fullName>
    </submittedName>
</protein>
<dbReference type="EMBL" id="JBGNUJ010000010">
    <property type="protein sequence ID" value="KAL3954351.1"/>
    <property type="molecule type" value="Genomic_DNA"/>
</dbReference>
<accession>A0ACC4DDL4</accession>
<name>A0ACC4DDL4_PURLI</name>
<organism evidence="1 2">
    <name type="scientific">Purpureocillium lilacinum</name>
    <name type="common">Paecilomyces lilacinus</name>
    <dbReference type="NCBI Taxonomy" id="33203"/>
    <lineage>
        <taxon>Eukaryota</taxon>
        <taxon>Fungi</taxon>
        <taxon>Dikarya</taxon>
        <taxon>Ascomycota</taxon>
        <taxon>Pezizomycotina</taxon>
        <taxon>Sordariomycetes</taxon>
        <taxon>Hypocreomycetidae</taxon>
        <taxon>Hypocreales</taxon>
        <taxon>Ophiocordycipitaceae</taxon>
        <taxon>Purpureocillium</taxon>
    </lineage>
</organism>